<gene>
    <name evidence="1" type="ORF">OED52_16975</name>
</gene>
<evidence type="ECO:0000313" key="1">
    <source>
        <dbReference type="EMBL" id="UYP18335.1"/>
    </source>
</evidence>
<reference evidence="1" key="1">
    <citation type="submission" date="2022-10" db="EMBL/GenBank/DDBJ databases">
        <title>Rhodococcus ferula Z13 complete genome.</title>
        <authorList>
            <person name="Long X."/>
            <person name="Zang M."/>
        </authorList>
    </citation>
    <scope>NUCLEOTIDE SEQUENCE</scope>
    <source>
        <strain evidence="1">Z13</strain>
    </source>
</reference>
<dbReference type="Proteomes" id="UP001156484">
    <property type="component" value="Chromosome"/>
</dbReference>
<name>A0ACD4DE35_9NOCA</name>
<evidence type="ECO:0000313" key="2">
    <source>
        <dbReference type="Proteomes" id="UP001156484"/>
    </source>
</evidence>
<keyword evidence="2" id="KW-1185">Reference proteome</keyword>
<accession>A0ACD4DE35</accession>
<sequence>MARRGAPEPDPGPDPEGPNDRSAAPFFGALAVIVVLAVVVLGAQLFSPSGENVGDDELVRRTVTDYVTAHNGDDDQVLDRLRCDDLPADEAPLTGVEGSVELQATQNISVDGDRGTADVRVRTGDEPETSTWQFVRVGDNWRVCRF</sequence>
<protein>
    <submittedName>
        <fullName evidence="1">Uncharacterized protein</fullName>
    </submittedName>
</protein>
<dbReference type="EMBL" id="CP107551">
    <property type="protein sequence ID" value="UYP18335.1"/>
    <property type="molecule type" value="Genomic_DNA"/>
</dbReference>
<proteinExistence type="predicted"/>
<organism evidence="1 2">
    <name type="scientific">Rhodococcus sacchari</name>
    <dbReference type="NCBI Taxonomy" id="2962047"/>
    <lineage>
        <taxon>Bacteria</taxon>
        <taxon>Bacillati</taxon>
        <taxon>Actinomycetota</taxon>
        <taxon>Actinomycetes</taxon>
        <taxon>Mycobacteriales</taxon>
        <taxon>Nocardiaceae</taxon>
        <taxon>Rhodococcus</taxon>
    </lineage>
</organism>